<dbReference type="GO" id="GO:0032259">
    <property type="term" value="P:methylation"/>
    <property type="evidence" value="ECO:0007669"/>
    <property type="project" value="UniProtKB-KW"/>
</dbReference>
<gene>
    <name evidence="3" type="ORF">Esi_0022_0125</name>
</gene>
<evidence type="ECO:0000259" key="2">
    <source>
        <dbReference type="Pfam" id="PF08241"/>
    </source>
</evidence>
<dbReference type="PANTHER" id="PTHR44068:SF11">
    <property type="entry name" value="GERANYL DIPHOSPHATE 2-C-METHYLTRANSFERASE"/>
    <property type="match status" value="1"/>
</dbReference>
<dbReference type="EMBL" id="FN649760">
    <property type="protein sequence ID" value="CBN80020.1"/>
    <property type="molecule type" value="Genomic_DNA"/>
</dbReference>
<keyword evidence="3" id="KW-0489">Methyltransferase</keyword>
<dbReference type="InterPro" id="IPR050447">
    <property type="entry name" value="Erg6_SMT_methyltransf"/>
</dbReference>
<evidence type="ECO:0000313" key="3">
    <source>
        <dbReference type="EMBL" id="CBN80020.1"/>
    </source>
</evidence>
<organism evidence="3 4">
    <name type="scientific">Ectocarpus siliculosus</name>
    <name type="common">Brown alga</name>
    <name type="synonym">Conferva siliculosa</name>
    <dbReference type="NCBI Taxonomy" id="2880"/>
    <lineage>
        <taxon>Eukaryota</taxon>
        <taxon>Sar</taxon>
        <taxon>Stramenopiles</taxon>
        <taxon>Ochrophyta</taxon>
        <taxon>PX clade</taxon>
        <taxon>Phaeophyceae</taxon>
        <taxon>Ectocarpales</taxon>
        <taxon>Ectocarpaceae</taxon>
        <taxon>Ectocarpus</taxon>
    </lineage>
</organism>
<feature type="domain" description="Methyltransferase type 11" evidence="2">
    <location>
        <begin position="101"/>
        <end position="200"/>
    </location>
</feature>
<dbReference type="eggNOG" id="ENOG502S8KF">
    <property type="taxonomic scope" value="Eukaryota"/>
</dbReference>
<feature type="domain" description="Methyltransferase type 11" evidence="2">
    <location>
        <begin position="407"/>
        <end position="507"/>
    </location>
</feature>
<name>D8LII1_ECTSI</name>
<dbReference type="CDD" id="cd02440">
    <property type="entry name" value="AdoMet_MTases"/>
    <property type="match status" value="2"/>
</dbReference>
<evidence type="ECO:0000256" key="1">
    <source>
        <dbReference type="ARBA" id="ARBA00022679"/>
    </source>
</evidence>
<dbReference type="InterPro" id="IPR029063">
    <property type="entry name" value="SAM-dependent_MTases_sf"/>
</dbReference>
<dbReference type="PANTHER" id="PTHR44068">
    <property type="entry name" value="ZGC:194242"/>
    <property type="match status" value="1"/>
</dbReference>
<keyword evidence="4" id="KW-1185">Reference proteome</keyword>
<dbReference type="Pfam" id="PF08241">
    <property type="entry name" value="Methyltransf_11"/>
    <property type="match status" value="2"/>
</dbReference>
<reference evidence="3 4" key="1">
    <citation type="journal article" date="2010" name="Nature">
        <title>The Ectocarpus genome and the independent evolution of multicellularity in brown algae.</title>
        <authorList>
            <person name="Cock J.M."/>
            <person name="Sterck L."/>
            <person name="Rouze P."/>
            <person name="Scornet D."/>
            <person name="Allen A.E."/>
            <person name="Amoutzias G."/>
            <person name="Anthouard V."/>
            <person name="Artiguenave F."/>
            <person name="Aury J.M."/>
            <person name="Badger J.H."/>
            <person name="Beszteri B."/>
            <person name="Billiau K."/>
            <person name="Bonnet E."/>
            <person name="Bothwell J.H."/>
            <person name="Bowler C."/>
            <person name="Boyen C."/>
            <person name="Brownlee C."/>
            <person name="Carrano C.J."/>
            <person name="Charrier B."/>
            <person name="Cho G.Y."/>
            <person name="Coelho S.M."/>
            <person name="Collen J."/>
            <person name="Corre E."/>
            <person name="Da Silva C."/>
            <person name="Delage L."/>
            <person name="Delaroque N."/>
            <person name="Dittami S.M."/>
            <person name="Doulbeau S."/>
            <person name="Elias M."/>
            <person name="Farnham G."/>
            <person name="Gachon C.M."/>
            <person name="Gschloessl B."/>
            <person name="Heesch S."/>
            <person name="Jabbari K."/>
            <person name="Jubin C."/>
            <person name="Kawai H."/>
            <person name="Kimura K."/>
            <person name="Kloareg B."/>
            <person name="Kupper F.C."/>
            <person name="Lang D."/>
            <person name="Le Bail A."/>
            <person name="Leblanc C."/>
            <person name="Lerouge P."/>
            <person name="Lohr M."/>
            <person name="Lopez P.J."/>
            <person name="Martens C."/>
            <person name="Maumus F."/>
            <person name="Michel G."/>
            <person name="Miranda-Saavedra D."/>
            <person name="Morales J."/>
            <person name="Moreau H."/>
            <person name="Motomura T."/>
            <person name="Nagasato C."/>
            <person name="Napoli C.A."/>
            <person name="Nelson D.R."/>
            <person name="Nyvall-Collen P."/>
            <person name="Peters A.F."/>
            <person name="Pommier C."/>
            <person name="Potin P."/>
            <person name="Poulain J."/>
            <person name="Quesneville H."/>
            <person name="Read B."/>
            <person name="Rensing S.A."/>
            <person name="Ritter A."/>
            <person name="Rousvoal S."/>
            <person name="Samanta M."/>
            <person name="Samson G."/>
            <person name="Schroeder D.C."/>
            <person name="Segurens B."/>
            <person name="Strittmatter M."/>
            <person name="Tonon T."/>
            <person name="Tregear J.W."/>
            <person name="Valentin K."/>
            <person name="von Dassow P."/>
            <person name="Yamagishi T."/>
            <person name="Van de Peer Y."/>
            <person name="Wincker P."/>
        </authorList>
    </citation>
    <scope>NUCLEOTIDE SEQUENCE [LARGE SCALE GENOMIC DNA]</scope>
    <source>
        <strain evidence="4">Ec32 / CCAP1310/4</strain>
    </source>
</reference>
<dbReference type="InterPro" id="IPR013216">
    <property type="entry name" value="Methyltransf_11"/>
</dbReference>
<dbReference type="Gene3D" id="3.40.50.150">
    <property type="entry name" value="Vaccinia Virus protein VP39"/>
    <property type="match status" value="2"/>
</dbReference>
<dbReference type="GO" id="GO:0008757">
    <property type="term" value="F:S-adenosylmethionine-dependent methyltransferase activity"/>
    <property type="evidence" value="ECO:0007669"/>
    <property type="project" value="InterPro"/>
</dbReference>
<dbReference type="STRING" id="2880.D8LII1"/>
<dbReference type="OrthoDB" id="8300214at2759"/>
<dbReference type="AlphaFoldDB" id="D8LII1"/>
<protein>
    <submittedName>
        <fullName evidence="3">Sarcosine-dimethylglycine methyltransferase</fullName>
    </submittedName>
</protein>
<evidence type="ECO:0000313" key="4">
    <source>
        <dbReference type="Proteomes" id="UP000002630"/>
    </source>
</evidence>
<dbReference type="Proteomes" id="UP000002630">
    <property type="component" value="Unassembled WGS sequence"/>
</dbReference>
<dbReference type="SUPFAM" id="SSF53335">
    <property type="entry name" value="S-adenosyl-L-methionine-dependent methyltransferases"/>
    <property type="match status" value="2"/>
</dbReference>
<sequence length="691" mass="74779">MPPTVVATSDKMDEISSVAKDYYDSDNAFNFYRQVWGGEHIHVGLYTRLEGEDAELKGVDRITKASSLCTEELLSRCFPAGATATSDGEDAPPASECTMMDMGSGYGGTARAAAKTLGCKVVCINVASRENEINAAITKDAGLEDKVIVPGEKSFFETGMPDASCDVVTSQDALLHAGSERHRALGEAARVLKPGGRMVFTDIMQSKEADPKDLQEVYQRIHLDDMATPESYAKWGKAHGLEFVEFVDMTDNLALHYGAVREVLVSRRGNLDGVEDGFIDNMARGLDAWTSAAGRDLIRWGCLVFTKPEKASNTQNAANAIAATAKGYYDSDNAFNFYRQVWGGEHIHVGLYNKLEGEDAKLEGVDRITKASSLGTEELLSRCFPAGATSSSSSGEGALPASGCTMVDMGSGYGGTARVAAKTLGCKVVCINVASRENGVNAALNKAEGLEDMVIIPGEKSFFETGMPDASCDVVTSQDALLHAGSERHRALGEAARVLKPGGRMVFTDIMQAEHAKPEDLQEVYQRIHLDDMATPQAYAKWGEAHGLEFVEFVDMTANIETHYGSVRDVLVSRRGNLDGVEDDFIDNMARGLDAWTSAAGRDLIRWGYLVFTKPPWVQASKCAEAMDTKPYVQGWNMNGRRVVFTPGLLAISYGTCSLCVVCGSLEFALVVARFRSARVHCFCFSGLPRC</sequence>
<proteinExistence type="predicted"/>
<accession>D8LII1</accession>
<dbReference type="InParanoid" id="D8LII1"/>
<keyword evidence="1" id="KW-0808">Transferase</keyword>